<dbReference type="InterPro" id="IPR048711">
    <property type="entry name" value="WHD_Rv2258c"/>
</dbReference>
<dbReference type="GO" id="GO:0008168">
    <property type="term" value="F:methyltransferase activity"/>
    <property type="evidence" value="ECO:0007669"/>
    <property type="project" value="UniProtKB-KW"/>
</dbReference>
<organism evidence="2 3">
    <name type="scientific">Microbacterium candidum</name>
    <dbReference type="NCBI Taxonomy" id="3041922"/>
    <lineage>
        <taxon>Bacteria</taxon>
        <taxon>Bacillati</taxon>
        <taxon>Actinomycetota</taxon>
        <taxon>Actinomycetes</taxon>
        <taxon>Micrococcales</taxon>
        <taxon>Microbacteriaceae</taxon>
        <taxon>Microbacterium</taxon>
    </lineage>
</organism>
<keyword evidence="3" id="KW-1185">Reference proteome</keyword>
<dbReference type="SUPFAM" id="SSF53335">
    <property type="entry name" value="S-adenosyl-L-methionine-dependent methyltransferases"/>
    <property type="match status" value="1"/>
</dbReference>
<dbReference type="GO" id="GO:0032259">
    <property type="term" value="P:methylation"/>
    <property type="evidence" value="ECO:0007669"/>
    <property type="project" value="UniProtKB-KW"/>
</dbReference>
<dbReference type="Pfam" id="PF13489">
    <property type="entry name" value="Methyltransf_23"/>
    <property type="match status" value="1"/>
</dbReference>
<comment type="caution">
    <text evidence="2">The sequence shown here is derived from an EMBL/GenBank/DDBJ whole genome shotgun (WGS) entry which is preliminary data.</text>
</comment>
<dbReference type="Pfam" id="PF21320">
    <property type="entry name" value="WHD_Rv2258c"/>
    <property type="match status" value="1"/>
</dbReference>
<dbReference type="PANTHER" id="PTHR45128:SF1">
    <property type="entry name" value="S-ADENOSYLMETHIONINE-DEPENDENT METHYLTRANSFERASE RV2258C"/>
    <property type="match status" value="1"/>
</dbReference>
<dbReference type="SUPFAM" id="SSF46785">
    <property type="entry name" value="Winged helix' DNA-binding domain"/>
    <property type="match status" value="1"/>
</dbReference>
<dbReference type="RefSeq" id="WP_286289495.1">
    <property type="nucleotide sequence ID" value="NZ_JASXSZ010000004.1"/>
</dbReference>
<dbReference type="EMBL" id="JASXSZ010000004">
    <property type="protein sequence ID" value="MDL9980547.1"/>
    <property type="molecule type" value="Genomic_DNA"/>
</dbReference>
<dbReference type="InterPro" id="IPR036390">
    <property type="entry name" value="WH_DNA-bd_sf"/>
</dbReference>
<dbReference type="Gene3D" id="3.40.50.150">
    <property type="entry name" value="Vaccinia Virus protein VP39"/>
    <property type="match status" value="1"/>
</dbReference>
<gene>
    <name evidence="2" type="ORF">QSV35_14485</name>
</gene>
<reference evidence="2 3" key="1">
    <citation type="submission" date="2023-06" db="EMBL/GenBank/DDBJ databases">
        <title>Microbacterium sp. nov., isolated from a waste landfill.</title>
        <authorList>
            <person name="Wen W."/>
        </authorList>
    </citation>
    <scope>NUCLEOTIDE SEQUENCE [LARGE SCALE GENOMIC DNA]</scope>
    <source>
        <strain evidence="2 3">ASV49</strain>
    </source>
</reference>
<dbReference type="Proteomes" id="UP001235064">
    <property type="component" value="Unassembled WGS sequence"/>
</dbReference>
<proteinExistence type="predicted"/>
<feature type="domain" description="S-adenosylmethionine-dependent methyltransferase Rv2258c-like winged HTH" evidence="1">
    <location>
        <begin position="20"/>
        <end position="71"/>
    </location>
</feature>
<keyword evidence="2" id="KW-0808">Transferase</keyword>
<evidence type="ECO:0000313" key="3">
    <source>
        <dbReference type="Proteomes" id="UP001235064"/>
    </source>
</evidence>
<evidence type="ECO:0000313" key="2">
    <source>
        <dbReference type="EMBL" id="MDL9980547.1"/>
    </source>
</evidence>
<keyword evidence="2" id="KW-0489">Methyltransferase</keyword>
<protein>
    <submittedName>
        <fullName evidence="2">Methyltransferase domain-containing protein</fullName>
    </submittedName>
</protein>
<dbReference type="Gene3D" id="1.10.10.10">
    <property type="entry name" value="Winged helix-like DNA-binding domain superfamily/Winged helix DNA-binding domain"/>
    <property type="match status" value="1"/>
</dbReference>
<accession>A0ABT7N1F6</accession>
<dbReference type="InterPro" id="IPR053173">
    <property type="entry name" value="SAM-binding_MTase"/>
</dbReference>
<dbReference type="PANTHER" id="PTHR45128">
    <property type="entry name" value="METHYLTRANSFERASE TYPE 11"/>
    <property type="match status" value="1"/>
</dbReference>
<name>A0ABT7N1F6_9MICO</name>
<dbReference type="InterPro" id="IPR036388">
    <property type="entry name" value="WH-like_DNA-bd_sf"/>
</dbReference>
<sequence length="332" mass="33789">MPDGVPLLLQHLSGMFAVQVVAIGARSGALSALADGGGTAGEIAARAGLDERNTAQWLRAMTAAGHARHDDGAFALEPQTRAVLDGGLPVDMAAILEFVMALSAEPVRRIPDAMRTGAGVEGAVYAEVATAAGGINEPAYAGALVEEWIAGDPALRARLVPGAAIADIACGNGDAAVLMARAFPRSTVLGLDPGAPDRADTPNVTLLRQTADHLGAHGPFALVTCLDSLHHMGDPAAVARSVAAALDDDGVFLIAETAMTGDLDDDLADPFAVLTYAIDLVYCMQDNLASGGDGSVPSLGLEWVTSALADAGFGSVSAVDSPTGFRVFLARR</sequence>
<evidence type="ECO:0000259" key="1">
    <source>
        <dbReference type="Pfam" id="PF21320"/>
    </source>
</evidence>
<dbReference type="InterPro" id="IPR029063">
    <property type="entry name" value="SAM-dependent_MTases_sf"/>
</dbReference>